<dbReference type="PANTHER" id="PTHR21681">
    <property type="entry name" value="EUKARYOTIC TRANSLATION INITIATION FACTOR 3 SUBUNIT J"/>
    <property type="match status" value="1"/>
</dbReference>
<keyword evidence="7" id="KW-1185">Reference proteome</keyword>
<dbReference type="GO" id="GO:0003743">
    <property type="term" value="F:translation initiation factor activity"/>
    <property type="evidence" value="ECO:0007669"/>
    <property type="project" value="UniProtKB-UniRule"/>
</dbReference>
<evidence type="ECO:0000256" key="4">
    <source>
        <dbReference type="HAMAP-Rule" id="MF_03009"/>
    </source>
</evidence>
<organism evidence="6 7">
    <name type="scientific">Bifiguratus adelaidae</name>
    <dbReference type="NCBI Taxonomy" id="1938954"/>
    <lineage>
        <taxon>Eukaryota</taxon>
        <taxon>Fungi</taxon>
        <taxon>Fungi incertae sedis</taxon>
        <taxon>Mucoromycota</taxon>
        <taxon>Mucoromycotina</taxon>
        <taxon>Endogonomycetes</taxon>
        <taxon>Endogonales</taxon>
        <taxon>Endogonales incertae sedis</taxon>
        <taxon>Bifiguratus</taxon>
    </lineage>
</organism>
<comment type="subunit">
    <text evidence="4">Component of the eukaryotic translation initiation factor 3 (eIF-3) complex.</text>
</comment>
<feature type="compositionally biased region" description="Basic and acidic residues" evidence="5">
    <location>
        <begin position="66"/>
        <end position="87"/>
    </location>
</feature>
<reference evidence="6 7" key="1">
    <citation type="journal article" date="2017" name="Mycologia">
        <title>Bifiguratus adelaidae, gen. et sp. nov., a new member of Mucoromycotina in endophytic and soil-dwelling habitats.</title>
        <authorList>
            <person name="Torres-Cruz T.J."/>
            <person name="Billingsley Tobias T.L."/>
            <person name="Almatruk M."/>
            <person name="Hesse C."/>
            <person name="Kuske C.R."/>
            <person name="Desiro A."/>
            <person name="Benucci G.M."/>
            <person name="Bonito G."/>
            <person name="Stajich J.E."/>
            <person name="Dunlap C."/>
            <person name="Arnold A.E."/>
            <person name="Porras-Alfaro A."/>
        </authorList>
    </citation>
    <scope>NUCLEOTIDE SEQUENCE [LARGE SCALE GENOMIC DNA]</scope>
    <source>
        <strain evidence="6 7">AZ0501</strain>
    </source>
</reference>
<evidence type="ECO:0000256" key="1">
    <source>
        <dbReference type="ARBA" id="ARBA00022490"/>
    </source>
</evidence>
<feature type="compositionally biased region" description="Basic and acidic residues" evidence="5">
    <location>
        <begin position="23"/>
        <end position="36"/>
    </location>
</feature>
<dbReference type="HAMAP" id="MF_03009">
    <property type="entry name" value="eIF3j"/>
    <property type="match status" value="1"/>
</dbReference>
<dbReference type="PANTHER" id="PTHR21681:SF0">
    <property type="entry name" value="EUKARYOTIC TRANSLATION INITIATION FACTOR 3 SUBUNIT J"/>
    <property type="match status" value="1"/>
</dbReference>
<feature type="compositionally biased region" description="Basic and acidic residues" evidence="5">
    <location>
        <begin position="194"/>
        <end position="204"/>
    </location>
</feature>
<comment type="subcellular location">
    <subcellularLocation>
        <location evidence="4">Cytoplasm</location>
    </subcellularLocation>
</comment>
<sequence length="242" mass="27359">MSDWDNDSDEAPEPIVAPIPSRKKWEDEDKEEKVQGDWDASSDEEEPAKEAAAPPPKKKVPLAQKIAERKAEEERKREAAAKRRQELGDSNDEDEIMRKERLHQLEVDADLENTSALFADVNLMDNSQSIEAMEPKTRAEFDQFREKLTEAILKHQKSREYTNFVDALVRDISVPLRDVDVRKVSSTLSALANEKQRAAREALKPKKKGASKPSLAGGASKSSAREETASFSRLDDDYDDFM</sequence>
<proteinExistence type="inferred from homology"/>
<keyword evidence="2 4" id="KW-0396">Initiation factor</keyword>
<dbReference type="OrthoDB" id="20381at2759"/>
<gene>
    <name evidence="4" type="primary">HCR1</name>
    <name evidence="6" type="ORF">BZG36_00120</name>
</gene>
<dbReference type="Proteomes" id="UP000242875">
    <property type="component" value="Unassembled WGS sequence"/>
</dbReference>
<dbReference type="AlphaFoldDB" id="A0A261Y873"/>
<protein>
    <recommendedName>
        <fullName evidence="4">Eukaryotic translation initiation factor 3 subunit J</fullName>
        <shortName evidence="4">eIF3j</shortName>
    </recommendedName>
    <alternativeName>
        <fullName evidence="4">Eukaryotic translation initiation factor 3 30 kDa subunit homolog</fullName>
        <shortName evidence="4">eIF-3 30 kDa subunit homolog</shortName>
    </alternativeName>
</protein>
<feature type="region of interest" description="Disordered" evidence="5">
    <location>
        <begin position="194"/>
        <end position="242"/>
    </location>
</feature>
<dbReference type="InterPro" id="IPR013906">
    <property type="entry name" value="eIF3j"/>
</dbReference>
<feature type="compositionally biased region" description="Acidic residues" evidence="5">
    <location>
        <begin position="1"/>
        <end position="12"/>
    </location>
</feature>
<comment type="function">
    <text evidence="4">Component of the eukaryotic translation initiation factor 3 (eIF-3) complex, which is involved in protein synthesis of a specialized repertoire of mRNAs and, together with other initiation factors, stimulates binding of mRNA and methionyl-tRNAi to the 40S ribosome. The eIF-3 complex specifically targets and initiates translation of a subset of mRNAs involved in cell proliferation.</text>
</comment>
<dbReference type="EMBL" id="MVBO01000001">
    <property type="protein sequence ID" value="OZJ06817.1"/>
    <property type="molecule type" value="Genomic_DNA"/>
</dbReference>
<comment type="caution">
    <text evidence="6">The sequence shown here is derived from an EMBL/GenBank/DDBJ whole genome shotgun (WGS) entry which is preliminary data.</text>
</comment>
<evidence type="ECO:0000313" key="7">
    <source>
        <dbReference type="Proteomes" id="UP000242875"/>
    </source>
</evidence>
<dbReference type="GO" id="GO:0016282">
    <property type="term" value="C:eukaryotic 43S preinitiation complex"/>
    <property type="evidence" value="ECO:0007669"/>
    <property type="project" value="UniProtKB-UniRule"/>
</dbReference>
<evidence type="ECO:0000256" key="5">
    <source>
        <dbReference type="SAM" id="MobiDB-lite"/>
    </source>
</evidence>
<evidence type="ECO:0000313" key="6">
    <source>
        <dbReference type="EMBL" id="OZJ06817.1"/>
    </source>
</evidence>
<dbReference type="InterPro" id="IPR023194">
    <property type="entry name" value="eIF3-like_dom_sf"/>
</dbReference>
<dbReference type="Pfam" id="PF08597">
    <property type="entry name" value="eIF3_subunit"/>
    <property type="match status" value="1"/>
</dbReference>
<keyword evidence="3 4" id="KW-0648">Protein biosynthesis</keyword>
<dbReference type="GO" id="GO:0033290">
    <property type="term" value="C:eukaryotic 48S preinitiation complex"/>
    <property type="evidence" value="ECO:0007669"/>
    <property type="project" value="UniProtKB-UniRule"/>
</dbReference>
<name>A0A261Y873_9FUNG</name>
<dbReference type="GO" id="GO:0005852">
    <property type="term" value="C:eukaryotic translation initiation factor 3 complex"/>
    <property type="evidence" value="ECO:0007669"/>
    <property type="project" value="UniProtKB-UniRule"/>
</dbReference>
<dbReference type="GO" id="GO:0001732">
    <property type="term" value="P:formation of cytoplasmic translation initiation complex"/>
    <property type="evidence" value="ECO:0007669"/>
    <property type="project" value="UniProtKB-UniRule"/>
</dbReference>
<evidence type="ECO:0000256" key="2">
    <source>
        <dbReference type="ARBA" id="ARBA00022540"/>
    </source>
</evidence>
<dbReference type="Gene3D" id="1.10.246.60">
    <property type="entry name" value="Eukaryotic translation initiation factor 3 like domains"/>
    <property type="match status" value="1"/>
</dbReference>
<comment type="similarity">
    <text evidence="4">Belongs to the eIF-3 subunit J family.</text>
</comment>
<feature type="region of interest" description="Disordered" evidence="5">
    <location>
        <begin position="1"/>
        <end position="99"/>
    </location>
</feature>
<accession>A0A261Y873</accession>
<evidence type="ECO:0000256" key="3">
    <source>
        <dbReference type="ARBA" id="ARBA00022917"/>
    </source>
</evidence>
<keyword evidence="1 4" id="KW-0963">Cytoplasm</keyword>